<dbReference type="InterPro" id="IPR011004">
    <property type="entry name" value="Trimer_LpxA-like_sf"/>
</dbReference>
<reference evidence="1 2" key="1">
    <citation type="submission" date="2022-03" db="EMBL/GenBank/DDBJ databases">
        <title>Ignatzschineria rhizosphaerae HR5S32.</title>
        <authorList>
            <person name="Sun J.Q."/>
            <person name="Feng J.Y."/>
        </authorList>
    </citation>
    <scope>NUCLEOTIDE SEQUENCE [LARGE SCALE GENOMIC DNA]</scope>
    <source>
        <strain evidence="1 2">HR5S32</strain>
    </source>
</reference>
<gene>
    <name evidence="1" type="ORF">MMG00_00830</name>
</gene>
<dbReference type="RefSeq" id="WP_242150052.1">
    <property type="nucleotide sequence ID" value="NZ_CP093379.1"/>
</dbReference>
<evidence type="ECO:0000313" key="1">
    <source>
        <dbReference type="EMBL" id="UNM96447.1"/>
    </source>
</evidence>
<dbReference type="Proteomes" id="UP000829542">
    <property type="component" value="Chromosome"/>
</dbReference>
<dbReference type="EMBL" id="CP093379">
    <property type="protein sequence ID" value="UNM96447.1"/>
    <property type="molecule type" value="Genomic_DNA"/>
</dbReference>
<evidence type="ECO:0008006" key="3">
    <source>
        <dbReference type="Google" id="ProtNLM"/>
    </source>
</evidence>
<proteinExistence type="predicted"/>
<evidence type="ECO:0000313" key="2">
    <source>
        <dbReference type="Proteomes" id="UP000829542"/>
    </source>
</evidence>
<organism evidence="1 2">
    <name type="scientific">Ignatzschineria rhizosphaerae</name>
    <dbReference type="NCBI Taxonomy" id="2923279"/>
    <lineage>
        <taxon>Bacteria</taxon>
        <taxon>Pseudomonadati</taxon>
        <taxon>Pseudomonadota</taxon>
        <taxon>Gammaproteobacteria</taxon>
        <taxon>Cardiobacteriales</taxon>
        <taxon>Ignatzschineriaceae</taxon>
        <taxon>Ignatzschineria</taxon>
    </lineage>
</organism>
<keyword evidence="2" id="KW-1185">Reference proteome</keyword>
<dbReference type="PANTHER" id="PTHR23416">
    <property type="entry name" value="SIALIC ACID SYNTHASE-RELATED"/>
    <property type="match status" value="1"/>
</dbReference>
<accession>A0ABY3X0N8</accession>
<sequence>MAENREVRLDNKSVIERKGENCHTVFGKNVRLINARIVMAQDSELIVGDNVILRGYIAISSGCKIIIGDRTKCNYPVHIVVSEKTTLHIGCDCLFSDMSLYTSDTHSIFCRKTGAKINVASNIFIGDRVWLGRKTWVMKGSHIESDVVVAAGAMVTGYISSNTICAGVPARVIKQDILWCDERVDTLPERMESQLL</sequence>
<dbReference type="SUPFAM" id="SSF51161">
    <property type="entry name" value="Trimeric LpxA-like enzymes"/>
    <property type="match status" value="1"/>
</dbReference>
<dbReference type="InterPro" id="IPR051159">
    <property type="entry name" value="Hexapeptide_acetyltransf"/>
</dbReference>
<name>A0ABY3X0N8_9GAMM</name>
<protein>
    <recommendedName>
        <fullName evidence="3">Acyltransferase</fullName>
    </recommendedName>
</protein>
<dbReference type="Gene3D" id="2.160.10.10">
    <property type="entry name" value="Hexapeptide repeat proteins"/>
    <property type="match status" value="1"/>
</dbReference>